<dbReference type="Proteomes" id="UP000317835">
    <property type="component" value="Chromosome"/>
</dbReference>
<feature type="transmembrane region" description="Helical" evidence="2">
    <location>
        <begin position="322"/>
        <end position="340"/>
    </location>
</feature>
<feature type="transmembrane region" description="Helical" evidence="2">
    <location>
        <begin position="180"/>
        <end position="208"/>
    </location>
</feature>
<evidence type="ECO:0000313" key="3">
    <source>
        <dbReference type="EMBL" id="QDV37855.1"/>
    </source>
</evidence>
<gene>
    <name evidence="3" type="ORF">ElP_58020</name>
</gene>
<dbReference type="AlphaFoldDB" id="A0A518HAH2"/>
<feature type="transmembrane region" description="Helical" evidence="2">
    <location>
        <begin position="346"/>
        <end position="362"/>
    </location>
</feature>
<evidence type="ECO:0008006" key="5">
    <source>
        <dbReference type="Google" id="ProtNLM"/>
    </source>
</evidence>
<evidence type="ECO:0000313" key="4">
    <source>
        <dbReference type="Proteomes" id="UP000317835"/>
    </source>
</evidence>
<dbReference type="KEGG" id="tpla:ElP_58020"/>
<reference evidence="3 4" key="1">
    <citation type="submission" date="2019-02" db="EMBL/GenBank/DDBJ databases">
        <title>Deep-cultivation of Planctomycetes and their phenomic and genomic characterization uncovers novel biology.</title>
        <authorList>
            <person name="Wiegand S."/>
            <person name="Jogler M."/>
            <person name="Boedeker C."/>
            <person name="Pinto D."/>
            <person name="Vollmers J."/>
            <person name="Rivas-Marin E."/>
            <person name="Kohn T."/>
            <person name="Peeters S.H."/>
            <person name="Heuer A."/>
            <person name="Rast P."/>
            <person name="Oberbeckmann S."/>
            <person name="Bunk B."/>
            <person name="Jeske O."/>
            <person name="Meyerdierks A."/>
            <person name="Storesund J.E."/>
            <person name="Kallscheuer N."/>
            <person name="Luecker S."/>
            <person name="Lage O.M."/>
            <person name="Pohl T."/>
            <person name="Merkel B.J."/>
            <person name="Hornburger P."/>
            <person name="Mueller R.-W."/>
            <person name="Bruemmer F."/>
            <person name="Labrenz M."/>
            <person name="Spormann A.M."/>
            <person name="Op den Camp H."/>
            <person name="Overmann J."/>
            <person name="Amann R."/>
            <person name="Jetten M.S.M."/>
            <person name="Mascher T."/>
            <person name="Medema M.H."/>
            <person name="Devos D.P."/>
            <person name="Kaster A.-K."/>
            <person name="Ovreas L."/>
            <person name="Rohde M."/>
            <person name="Galperin M.Y."/>
            <person name="Jogler C."/>
        </authorList>
    </citation>
    <scope>NUCLEOTIDE SEQUENCE [LARGE SCALE GENOMIC DNA]</scope>
    <source>
        <strain evidence="3 4">ElP</strain>
    </source>
</reference>
<feature type="transmembrane region" description="Helical" evidence="2">
    <location>
        <begin position="137"/>
        <end position="160"/>
    </location>
</feature>
<proteinExistence type="predicted"/>
<dbReference type="EMBL" id="CP036426">
    <property type="protein sequence ID" value="QDV37855.1"/>
    <property type="molecule type" value="Genomic_DNA"/>
</dbReference>
<feature type="transmembrane region" description="Helical" evidence="2">
    <location>
        <begin position="290"/>
        <end position="310"/>
    </location>
</feature>
<name>A0A518HAH2_9BACT</name>
<feature type="transmembrane region" description="Helical" evidence="2">
    <location>
        <begin position="220"/>
        <end position="240"/>
    </location>
</feature>
<organism evidence="3 4">
    <name type="scientific">Tautonia plasticadhaerens</name>
    <dbReference type="NCBI Taxonomy" id="2527974"/>
    <lineage>
        <taxon>Bacteria</taxon>
        <taxon>Pseudomonadati</taxon>
        <taxon>Planctomycetota</taxon>
        <taxon>Planctomycetia</taxon>
        <taxon>Isosphaerales</taxon>
        <taxon>Isosphaeraceae</taxon>
        <taxon>Tautonia</taxon>
    </lineage>
</organism>
<keyword evidence="2" id="KW-0812">Transmembrane</keyword>
<evidence type="ECO:0000256" key="1">
    <source>
        <dbReference type="SAM" id="MobiDB-lite"/>
    </source>
</evidence>
<feature type="transmembrane region" description="Helical" evidence="2">
    <location>
        <begin position="107"/>
        <end position="125"/>
    </location>
</feature>
<protein>
    <recommendedName>
        <fullName evidence="5">Glycosyltransferase RgtA/B/C/D-like domain-containing protein</fullName>
    </recommendedName>
</protein>
<sequence>MRGFGPDPDGHDEPGRTTAGRKRDWRRLARVAGIAAAFSALGVASSVLRAPDRMFLRFVAMDSGAELAIQDLIGRGSRPGVDFGYPYGLLPLLAGRLWYGLLGRSPGAFHGLTLAFLALSCWGLARFATARGVGLAGLVLIALAMPDLSYVTGLTSTHVLEQALLVLALAEQARGKRGSALALLAACCFVKPSLAFVQGFVVLIAAASASRVNRTALSRVIALPAITAFALGAILALAFGPRSLARTISPATGASIYRLNDFGFFHGRGRDFWNLPDAGPFDYFRYEVGFWMLGTAILAGGGLAAGLRLARRVEGAEAARDDELVATCAAVHLAFVTLLFGHRVTWVYSLPMLVLGLALLANRGPRHRLLVWALAGLLLVNDRSKLIAARMLREELAPSPSTRDLWASPREREEWARALELSRGERPVLLAMSEGGAVLFPGFAPPTVAYLYPGCPTPEEVRRKAEQLSGARVVISFYPPDWEGFALWPRIGDALDGLEPVFEGQALRVYRRGHPGQLGPAGPTPPAP</sequence>
<feature type="transmembrane region" description="Helical" evidence="2">
    <location>
        <begin position="28"/>
        <end position="48"/>
    </location>
</feature>
<feature type="region of interest" description="Disordered" evidence="1">
    <location>
        <begin position="1"/>
        <end position="22"/>
    </location>
</feature>
<keyword evidence="2" id="KW-0472">Membrane</keyword>
<keyword evidence="2" id="KW-1133">Transmembrane helix</keyword>
<accession>A0A518HAH2</accession>
<keyword evidence="4" id="KW-1185">Reference proteome</keyword>
<evidence type="ECO:0000256" key="2">
    <source>
        <dbReference type="SAM" id="Phobius"/>
    </source>
</evidence>